<feature type="compositionally biased region" description="Polar residues" evidence="1">
    <location>
        <begin position="190"/>
        <end position="204"/>
    </location>
</feature>
<dbReference type="InterPro" id="IPR045155">
    <property type="entry name" value="Beta-lactam_cat"/>
</dbReference>
<comment type="caution">
    <text evidence="3">The sequence shown here is derived from an EMBL/GenBank/DDBJ whole genome shotgun (WGS) entry which is preliminary data.</text>
</comment>
<dbReference type="SUPFAM" id="SSF56601">
    <property type="entry name" value="beta-lactamase/transpeptidase-like"/>
    <property type="match status" value="1"/>
</dbReference>
<feature type="compositionally biased region" description="Basic residues" evidence="1">
    <location>
        <begin position="179"/>
        <end position="189"/>
    </location>
</feature>
<keyword evidence="4" id="KW-1185">Reference proteome</keyword>
<protein>
    <submittedName>
        <fullName evidence="3">Serine hydrolase</fullName>
    </submittedName>
</protein>
<evidence type="ECO:0000313" key="4">
    <source>
        <dbReference type="Proteomes" id="UP001525961"/>
    </source>
</evidence>
<evidence type="ECO:0000313" key="3">
    <source>
        <dbReference type="EMBL" id="MCT7979163.1"/>
    </source>
</evidence>
<keyword evidence="3" id="KW-0378">Hydrolase</keyword>
<dbReference type="RefSeq" id="WP_261236031.1">
    <property type="nucleotide sequence ID" value="NZ_JAMXFA010000019.1"/>
</dbReference>
<reference evidence="3 4" key="1">
    <citation type="journal article" date="2022" name="Front. Microbiol.">
        <title>High genomic differentiation and limited gene flow indicate recent cryptic speciation within the genus Laspinema (cyanobacteria).</title>
        <authorList>
            <person name="Stanojkovic A."/>
            <person name="Skoupy S."/>
            <person name="Skaloud P."/>
            <person name="Dvorak P."/>
        </authorList>
    </citation>
    <scope>NUCLEOTIDE SEQUENCE [LARGE SCALE GENOMIC DNA]</scope>
    <source>
        <strain evidence="3 4">D3b</strain>
    </source>
</reference>
<evidence type="ECO:0000256" key="1">
    <source>
        <dbReference type="SAM" id="MobiDB-lite"/>
    </source>
</evidence>
<feature type="region of interest" description="Disordered" evidence="1">
    <location>
        <begin position="1"/>
        <end position="218"/>
    </location>
</feature>
<feature type="compositionally biased region" description="Low complexity" evidence="1">
    <location>
        <begin position="81"/>
        <end position="103"/>
    </location>
</feature>
<feature type="compositionally biased region" description="Basic and acidic residues" evidence="1">
    <location>
        <begin position="17"/>
        <end position="26"/>
    </location>
</feature>
<feature type="compositionally biased region" description="Low complexity" evidence="1">
    <location>
        <begin position="42"/>
        <end position="51"/>
    </location>
</feature>
<gene>
    <name evidence="3" type="ORF">NG792_15740</name>
</gene>
<dbReference type="Proteomes" id="UP001525961">
    <property type="component" value="Unassembled WGS sequence"/>
</dbReference>
<dbReference type="PANTHER" id="PTHR35333">
    <property type="entry name" value="BETA-LACTAMASE"/>
    <property type="match status" value="1"/>
</dbReference>
<feature type="compositionally biased region" description="Basic residues" evidence="1">
    <location>
        <begin position="27"/>
        <end position="41"/>
    </location>
</feature>
<evidence type="ECO:0000259" key="2">
    <source>
        <dbReference type="Pfam" id="PF13354"/>
    </source>
</evidence>
<dbReference type="Gene3D" id="3.40.710.10">
    <property type="entry name" value="DD-peptidase/beta-lactamase superfamily"/>
    <property type="match status" value="1"/>
</dbReference>
<dbReference type="GO" id="GO:0016787">
    <property type="term" value="F:hydrolase activity"/>
    <property type="evidence" value="ECO:0007669"/>
    <property type="project" value="UniProtKB-KW"/>
</dbReference>
<name>A0ABT2N8Z1_9CYAN</name>
<feature type="domain" description="Beta-lactamase class A catalytic" evidence="2">
    <location>
        <begin position="306"/>
        <end position="515"/>
    </location>
</feature>
<dbReference type="InterPro" id="IPR012338">
    <property type="entry name" value="Beta-lactam/transpept-like"/>
</dbReference>
<dbReference type="Pfam" id="PF13354">
    <property type="entry name" value="Beta-lactamase2"/>
    <property type="match status" value="1"/>
</dbReference>
<proteinExistence type="predicted"/>
<feature type="compositionally biased region" description="Polar residues" evidence="1">
    <location>
        <begin position="141"/>
        <end position="151"/>
    </location>
</feature>
<accession>A0ABT2N8Z1</accession>
<organism evidence="3 4">
    <name type="scientific">Laspinema olomoucense D3b</name>
    <dbReference type="NCBI Taxonomy" id="2953688"/>
    <lineage>
        <taxon>Bacteria</taxon>
        <taxon>Bacillati</taxon>
        <taxon>Cyanobacteriota</taxon>
        <taxon>Cyanophyceae</taxon>
        <taxon>Oscillatoriophycideae</taxon>
        <taxon>Oscillatoriales</taxon>
        <taxon>Laspinemataceae</taxon>
        <taxon>Laspinema</taxon>
        <taxon>Laspinema olomoucense</taxon>
    </lineage>
</organism>
<sequence>MAQRSPIRSFLSVVPAEKSESGEPTKRVKQPKTKTAGKKATKSASGKSAPGTRGDRPLEAPPRDPRKTGSAIPPLGDGETAQAPQSRSHQAQQQQQSQQLAEQLRMGRVPRSRNQPDDYASLDNPRPPRGSKSLDRLAEQRPSTFTRSSPLSRPVAQERSDSPRERVPGRKPPDSGNKPPRKRTPKAQSKRTAGTSSKPSSPQARTRKPTEKKPKQTKLSPLIYGARLLILGVGLGVLAGTLLSIWNPADNYTVGAAGNAETQQEEQQEQVTPAYNLQALPLTQEITTLKEKLQAMAAEYPELTPGVYAVELDTGAYLDLNGAQSFSAASTIKVPILIAFFQDVDAGKITLDEMLTMKQEHIAEGSGEMQYSEPGTKYSALETATKMSEISDNTATNMLIERLGGAAALNQRFASWGLSNTAIANPLPDLAGTNTTSPQDLVQVMGQVERGQVLSLRSRDRLFKIMQGTVNNSLLPQGLGSGAAIAHKTGDIGTAISDAGLVDMPNGKRYLIAAIVKRPHNDPAAEELIRQMSQVVYESFNGEL</sequence>
<dbReference type="PANTHER" id="PTHR35333:SF4">
    <property type="entry name" value="SLR0121 PROTEIN"/>
    <property type="match status" value="1"/>
</dbReference>
<feature type="compositionally biased region" description="Basic and acidic residues" evidence="1">
    <location>
        <begin position="53"/>
        <end position="67"/>
    </location>
</feature>
<feature type="compositionally biased region" description="Basic and acidic residues" evidence="1">
    <location>
        <begin position="156"/>
        <end position="173"/>
    </location>
</feature>
<dbReference type="EMBL" id="JAMXFA010000019">
    <property type="protein sequence ID" value="MCT7979163.1"/>
    <property type="molecule type" value="Genomic_DNA"/>
</dbReference>
<dbReference type="InterPro" id="IPR000871">
    <property type="entry name" value="Beta-lactam_class-A"/>
</dbReference>